<dbReference type="InterPro" id="IPR013096">
    <property type="entry name" value="Cupin_2"/>
</dbReference>
<evidence type="ECO:0000313" key="3">
    <source>
        <dbReference type="Proteomes" id="UP000321935"/>
    </source>
</evidence>
<dbReference type="EMBL" id="VORW01000006">
    <property type="protein sequence ID" value="TXE11222.1"/>
    <property type="molecule type" value="Genomic_DNA"/>
</dbReference>
<dbReference type="SUPFAM" id="SSF51182">
    <property type="entry name" value="RmlC-like cupins"/>
    <property type="match status" value="1"/>
</dbReference>
<dbReference type="Gene3D" id="2.60.120.10">
    <property type="entry name" value="Jelly Rolls"/>
    <property type="match status" value="1"/>
</dbReference>
<reference evidence="2 3" key="1">
    <citation type="submission" date="2019-08" db="EMBL/GenBank/DDBJ databases">
        <title>Genomes sequence of Algoriphagus aquimarinus ACAM450.</title>
        <authorList>
            <person name="Bowman J.P."/>
        </authorList>
    </citation>
    <scope>NUCLEOTIDE SEQUENCE [LARGE SCALE GENOMIC DNA]</scope>
    <source>
        <strain evidence="2 3">ACAM 450</strain>
    </source>
</reference>
<dbReference type="PROSITE" id="PS51257">
    <property type="entry name" value="PROKAR_LIPOPROTEIN"/>
    <property type="match status" value="1"/>
</dbReference>
<dbReference type="Pfam" id="PF07883">
    <property type="entry name" value="Cupin_2"/>
    <property type="match status" value="1"/>
</dbReference>
<sequence>MTMIRLLFLYIFLFIFLGCATKKNPPDLRAINLKDVQWGEPGDGSIAPAGTRTALQSTNPNTGGVSYYARFPAGGFFDEHWHTHDEYVVLISGEVTIKLGTEVFDLEPGAFIVIPGGMPHYWDIPETGDAIILVKRDGPPDFHFVDR</sequence>
<dbReference type="Proteomes" id="UP000321935">
    <property type="component" value="Unassembled WGS sequence"/>
</dbReference>
<accession>A0A5C7B013</accession>
<evidence type="ECO:0000313" key="2">
    <source>
        <dbReference type="EMBL" id="TXE11222.1"/>
    </source>
</evidence>
<organism evidence="2 3">
    <name type="scientific">Algoriphagus aquimarinus</name>
    <dbReference type="NCBI Taxonomy" id="237018"/>
    <lineage>
        <taxon>Bacteria</taxon>
        <taxon>Pseudomonadati</taxon>
        <taxon>Bacteroidota</taxon>
        <taxon>Cytophagia</taxon>
        <taxon>Cytophagales</taxon>
        <taxon>Cyclobacteriaceae</taxon>
        <taxon>Algoriphagus</taxon>
    </lineage>
</organism>
<dbReference type="OrthoDB" id="1050074at2"/>
<comment type="caution">
    <text evidence="2">The sequence shown here is derived from an EMBL/GenBank/DDBJ whole genome shotgun (WGS) entry which is preliminary data.</text>
</comment>
<feature type="domain" description="Cupin type-2" evidence="1">
    <location>
        <begin position="69"/>
        <end position="133"/>
    </location>
</feature>
<proteinExistence type="predicted"/>
<dbReference type="InterPro" id="IPR011051">
    <property type="entry name" value="RmlC_Cupin_sf"/>
</dbReference>
<protein>
    <submittedName>
        <fullName evidence="2">Cupin domain-containing protein</fullName>
    </submittedName>
</protein>
<name>A0A5C7B013_9BACT</name>
<dbReference type="AlphaFoldDB" id="A0A5C7B013"/>
<gene>
    <name evidence="2" type="ORF">ESV85_11795</name>
</gene>
<evidence type="ECO:0000259" key="1">
    <source>
        <dbReference type="Pfam" id="PF07883"/>
    </source>
</evidence>
<dbReference type="InterPro" id="IPR014710">
    <property type="entry name" value="RmlC-like_jellyroll"/>
</dbReference>